<dbReference type="AlphaFoldDB" id="A0A9P7KI34"/>
<keyword evidence="3" id="KW-1185">Reference proteome</keyword>
<sequence>MSSLNARTFWQYDLDDDLALNTEGLGARGRGGRRRNTDSNHHNLNSRTGSTEDTSLSMSTLEACSVNATVTTERCKPRADILTSRQQTPQHRKKLYRCISTDWI</sequence>
<reference evidence="2" key="2">
    <citation type="submission" date="2021-10" db="EMBL/GenBank/DDBJ databases">
        <title>Phylogenomics reveals ancestral predisposition of the termite-cultivated fungus Termitomyces towards a domesticated lifestyle.</title>
        <authorList>
            <person name="Auxier B."/>
            <person name="Grum-Grzhimaylo A."/>
            <person name="Cardenas M.E."/>
            <person name="Lodge J.D."/>
            <person name="Laessoe T."/>
            <person name="Pedersen O."/>
            <person name="Smith M.E."/>
            <person name="Kuyper T.W."/>
            <person name="Franco-Molano E.A."/>
            <person name="Baroni T.J."/>
            <person name="Aanen D.K."/>
        </authorList>
    </citation>
    <scope>NUCLEOTIDE SEQUENCE</scope>
    <source>
        <strain evidence="2">AP01</strain>
        <tissue evidence="2">Mycelium</tissue>
    </source>
</reference>
<evidence type="ECO:0000256" key="1">
    <source>
        <dbReference type="SAM" id="MobiDB-lite"/>
    </source>
</evidence>
<reference evidence="2" key="1">
    <citation type="submission" date="2020-07" db="EMBL/GenBank/DDBJ databases">
        <authorList>
            <person name="Nieuwenhuis M."/>
            <person name="Van De Peppel L.J.J."/>
        </authorList>
    </citation>
    <scope>NUCLEOTIDE SEQUENCE</scope>
    <source>
        <strain evidence="2">AP01</strain>
        <tissue evidence="2">Mycelium</tissue>
    </source>
</reference>
<proteinExistence type="predicted"/>
<dbReference type="EMBL" id="JABCKV010000003">
    <property type="protein sequence ID" value="KAG5648361.1"/>
    <property type="molecule type" value="Genomic_DNA"/>
</dbReference>
<comment type="caution">
    <text evidence="2">The sequence shown here is derived from an EMBL/GenBank/DDBJ whole genome shotgun (WGS) entry which is preliminary data.</text>
</comment>
<dbReference type="Proteomes" id="UP000775547">
    <property type="component" value="Unassembled WGS sequence"/>
</dbReference>
<organism evidence="2 3">
    <name type="scientific">Asterophora parasitica</name>
    <dbReference type="NCBI Taxonomy" id="117018"/>
    <lineage>
        <taxon>Eukaryota</taxon>
        <taxon>Fungi</taxon>
        <taxon>Dikarya</taxon>
        <taxon>Basidiomycota</taxon>
        <taxon>Agaricomycotina</taxon>
        <taxon>Agaricomycetes</taxon>
        <taxon>Agaricomycetidae</taxon>
        <taxon>Agaricales</taxon>
        <taxon>Tricholomatineae</taxon>
        <taxon>Lyophyllaceae</taxon>
        <taxon>Asterophora</taxon>
    </lineage>
</organism>
<feature type="compositionally biased region" description="Polar residues" evidence="1">
    <location>
        <begin position="42"/>
        <end position="56"/>
    </location>
</feature>
<feature type="region of interest" description="Disordered" evidence="1">
    <location>
        <begin position="24"/>
        <end position="56"/>
    </location>
</feature>
<evidence type="ECO:0000313" key="2">
    <source>
        <dbReference type="EMBL" id="KAG5648361.1"/>
    </source>
</evidence>
<name>A0A9P7KI34_9AGAR</name>
<gene>
    <name evidence="2" type="ORF">DXG03_004933</name>
</gene>
<accession>A0A9P7KI34</accession>
<evidence type="ECO:0000313" key="3">
    <source>
        <dbReference type="Proteomes" id="UP000775547"/>
    </source>
</evidence>
<protein>
    <submittedName>
        <fullName evidence="2">Uncharacterized protein</fullName>
    </submittedName>
</protein>